<proteinExistence type="predicted"/>
<gene>
    <name evidence="2" type="ORF">GCM10023185_34690</name>
</gene>
<reference evidence="3" key="1">
    <citation type="journal article" date="2019" name="Int. J. Syst. Evol. Microbiol.">
        <title>The Global Catalogue of Microorganisms (GCM) 10K type strain sequencing project: providing services to taxonomists for standard genome sequencing and annotation.</title>
        <authorList>
            <consortium name="The Broad Institute Genomics Platform"/>
            <consortium name="The Broad Institute Genome Sequencing Center for Infectious Disease"/>
            <person name="Wu L."/>
            <person name="Ma J."/>
        </authorList>
    </citation>
    <scope>NUCLEOTIDE SEQUENCE [LARGE SCALE GENOMIC DNA]</scope>
    <source>
        <strain evidence="3">JCM 17923</strain>
    </source>
</reference>
<keyword evidence="1" id="KW-1133">Transmembrane helix</keyword>
<dbReference type="RefSeq" id="WP_345237375.1">
    <property type="nucleotide sequence ID" value="NZ_BAABGZ010000072.1"/>
</dbReference>
<feature type="transmembrane region" description="Helical" evidence="1">
    <location>
        <begin position="88"/>
        <end position="107"/>
    </location>
</feature>
<organism evidence="2 3">
    <name type="scientific">Hymenobacter saemangeumensis</name>
    <dbReference type="NCBI Taxonomy" id="1084522"/>
    <lineage>
        <taxon>Bacteria</taxon>
        <taxon>Pseudomonadati</taxon>
        <taxon>Bacteroidota</taxon>
        <taxon>Cytophagia</taxon>
        <taxon>Cytophagales</taxon>
        <taxon>Hymenobacteraceae</taxon>
        <taxon>Hymenobacter</taxon>
    </lineage>
</organism>
<dbReference type="Proteomes" id="UP001501153">
    <property type="component" value="Unassembled WGS sequence"/>
</dbReference>
<name>A0ABP8IP13_9BACT</name>
<evidence type="ECO:0000313" key="2">
    <source>
        <dbReference type="EMBL" id="GAA4364851.1"/>
    </source>
</evidence>
<keyword evidence="1" id="KW-0472">Membrane</keyword>
<evidence type="ECO:0000256" key="1">
    <source>
        <dbReference type="SAM" id="Phobius"/>
    </source>
</evidence>
<keyword evidence="1" id="KW-0812">Transmembrane</keyword>
<keyword evidence="3" id="KW-1185">Reference proteome</keyword>
<accession>A0ABP8IP13</accession>
<protein>
    <recommendedName>
        <fullName evidence="4">Zinc-ribbon domain-containing protein</fullName>
    </recommendedName>
</protein>
<sequence>MIFYGTNGSLVRTEALPGYSCPSCATADTLQLSVFSRYVHIYWIPVLPYSRPLVASCTHCAQAWEGQGLPAELREPAQLLKKTTRHPYAHWAGLALIFLLISGGAVASKLDDRADKALLAAPKAGDIYTVRTKDNNYSLLKVVSAGGTAVELVANEYEIDNNSPLDELNSPDKYSKESFSLTRFDLQIMREKDEITEIDRPGE</sequence>
<evidence type="ECO:0000313" key="3">
    <source>
        <dbReference type="Proteomes" id="UP001501153"/>
    </source>
</evidence>
<evidence type="ECO:0008006" key="4">
    <source>
        <dbReference type="Google" id="ProtNLM"/>
    </source>
</evidence>
<dbReference type="EMBL" id="BAABGZ010000072">
    <property type="protein sequence ID" value="GAA4364851.1"/>
    <property type="molecule type" value="Genomic_DNA"/>
</dbReference>
<comment type="caution">
    <text evidence="2">The sequence shown here is derived from an EMBL/GenBank/DDBJ whole genome shotgun (WGS) entry which is preliminary data.</text>
</comment>